<feature type="compositionally biased region" description="Low complexity" evidence="1">
    <location>
        <begin position="241"/>
        <end position="254"/>
    </location>
</feature>
<feature type="compositionally biased region" description="Basic and acidic residues" evidence="1">
    <location>
        <begin position="230"/>
        <end position="240"/>
    </location>
</feature>
<comment type="caution">
    <text evidence="3">The sequence shown here is derived from an EMBL/GenBank/DDBJ whole genome shotgun (WGS) entry which is preliminary data.</text>
</comment>
<dbReference type="Gene3D" id="3.90.1720.10">
    <property type="entry name" value="endopeptidase domain like (from Nostoc punctiforme)"/>
    <property type="match status" value="1"/>
</dbReference>
<evidence type="ECO:0000256" key="1">
    <source>
        <dbReference type="SAM" id="MobiDB-lite"/>
    </source>
</evidence>
<evidence type="ECO:0000313" key="3">
    <source>
        <dbReference type="EMBL" id="CAF99366.1"/>
    </source>
</evidence>
<reference evidence="3" key="2">
    <citation type="submission" date="2004-02" db="EMBL/GenBank/DDBJ databases">
        <authorList>
            <consortium name="Genoscope"/>
            <consortium name="Whitehead Institute Centre for Genome Research"/>
        </authorList>
    </citation>
    <scope>NUCLEOTIDE SEQUENCE</scope>
</reference>
<dbReference type="InterPro" id="IPR007053">
    <property type="entry name" value="LRAT_dom"/>
</dbReference>
<accession>Q4SJ16</accession>
<feature type="region of interest" description="Disordered" evidence="1">
    <location>
        <begin position="222"/>
        <end position="293"/>
    </location>
</feature>
<dbReference type="KEGG" id="tng:GSTEN00017396G001"/>
<dbReference type="OrthoDB" id="6157531at2759"/>
<feature type="region of interest" description="Disordered" evidence="1">
    <location>
        <begin position="1"/>
        <end position="60"/>
    </location>
</feature>
<feature type="domain" description="LRAT" evidence="2">
    <location>
        <begin position="99"/>
        <end position="195"/>
    </location>
</feature>
<dbReference type="InterPro" id="IPR043299">
    <property type="entry name" value="LRATD1_LRATD2"/>
</dbReference>
<dbReference type="AlphaFoldDB" id="Q4SJ16"/>
<proteinExistence type="predicted"/>
<sequence length="304" mass="33474">MGNQADKLSRLSYAEVPTVEPNGVDADDGSRIGVSYIFSNDDDEEPEEGGRASDSNQEEKLFDRRDEAECAVFYRDQCVYEKRARRASLEVYSPENLLNRCKAGDLYPHWAVYVGDFQVVHLHRAEVKNSFLTDASRGRRCRVVNHLYKFPALGPEVVVQNAMEQVGLKDQELSWRNSESCRRLVHVREEGVQDGWRDPPGQAALPDGGLLLLLLLRGGAPPRPGLPDAGGRDSGEEEGRAPGPESRAAGAGRARPPRGGGGEGALMEVLTEENHKEPKMEVGTTTVSDGHLEDPLNMRLLGFK</sequence>
<name>Q4SJ16_TETNG</name>
<dbReference type="EMBL" id="CAAE01014577">
    <property type="protein sequence ID" value="CAF99366.1"/>
    <property type="molecule type" value="Genomic_DNA"/>
</dbReference>
<evidence type="ECO:0000259" key="2">
    <source>
        <dbReference type="PROSITE" id="PS51934"/>
    </source>
</evidence>
<protein>
    <submittedName>
        <fullName evidence="3">(spotted green pufferfish) hypothetical protein</fullName>
    </submittedName>
</protein>
<dbReference type="PANTHER" id="PTHR46341">
    <property type="entry name" value="PROTEIN FAM84B-RELATED"/>
    <property type="match status" value="1"/>
</dbReference>
<dbReference type="PROSITE" id="PS51934">
    <property type="entry name" value="LRAT"/>
    <property type="match status" value="1"/>
</dbReference>
<dbReference type="Pfam" id="PF04970">
    <property type="entry name" value="LRAT"/>
    <property type="match status" value="1"/>
</dbReference>
<gene>
    <name evidence="3" type="ORF">GSTENG00017396001</name>
</gene>
<organism evidence="3">
    <name type="scientific">Tetraodon nigroviridis</name>
    <name type="common">Spotted green pufferfish</name>
    <name type="synonym">Chelonodon nigroviridis</name>
    <dbReference type="NCBI Taxonomy" id="99883"/>
    <lineage>
        <taxon>Eukaryota</taxon>
        <taxon>Metazoa</taxon>
        <taxon>Chordata</taxon>
        <taxon>Craniata</taxon>
        <taxon>Vertebrata</taxon>
        <taxon>Euteleostomi</taxon>
        <taxon>Actinopterygii</taxon>
        <taxon>Neopterygii</taxon>
        <taxon>Teleostei</taxon>
        <taxon>Neoteleostei</taxon>
        <taxon>Acanthomorphata</taxon>
        <taxon>Eupercaria</taxon>
        <taxon>Tetraodontiformes</taxon>
        <taxon>Tetradontoidea</taxon>
        <taxon>Tetraodontidae</taxon>
        <taxon>Tetraodon</taxon>
    </lineage>
</organism>
<dbReference type="PANTHER" id="PTHR46341:SF2">
    <property type="entry name" value="PROTEIN LRATD2"/>
    <property type="match status" value="1"/>
</dbReference>
<reference evidence="3" key="1">
    <citation type="journal article" date="2004" name="Nature">
        <title>Genome duplication in the teleost fish Tetraodon nigroviridis reveals the early vertebrate proto-karyotype.</title>
        <authorList>
            <person name="Jaillon O."/>
            <person name="Aury J.-M."/>
            <person name="Brunet F."/>
            <person name="Petit J.-L."/>
            <person name="Stange-Thomann N."/>
            <person name="Mauceli E."/>
            <person name="Bouneau L."/>
            <person name="Fischer C."/>
            <person name="Ozouf-Costaz C."/>
            <person name="Bernot A."/>
            <person name="Nicaud S."/>
            <person name="Jaffe D."/>
            <person name="Fisher S."/>
            <person name="Lutfalla G."/>
            <person name="Dossat C."/>
            <person name="Segurens B."/>
            <person name="Dasilva C."/>
            <person name="Salanoubat M."/>
            <person name="Levy M."/>
            <person name="Boudet N."/>
            <person name="Castellano S."/>
            <person name="Anthouard V."/>
            <person name="Jubin C."/>
            <person name="Castelli V."/>
            <person name="Katinka M."/>
            <person name="Vacherie B."/>
            <person name="Biemont C."/>
            <person name="Skalli Z."/>
            <person name="Cattolico L."/>
            <person name="Poulain J."/>
            <person name="De Berardinis V."/>
            <person name="Cruaud C."/>
            <person name="Duprat S."/>
            <person name="Brottier P."/>
            <person name="Coutanceau J.-P."/>
            <person name="Gouzy J."/>
            <person name="Parra G."/>
            <person name="Lardier G."/>
            <person name="Chapple C."/>
            <person name="McKernan K.J."/>
            <person name="McEwan P."/>
            <person name="Bosak S."/>
            <person name="Kellis M."/>
            <person name="Volff J.-N."/>
            <person name="Guigo R."/>
            <person name="Zody M.C."/>
            <person name="Mesirov J."/>
            <person name="Lindblad-Toh K."/>
            <person name="Birren B."/>
            <person name="Nusbaum C."/>
            <person name="Kahn D."/>
            <person name="Robinson-Rechavi M."/>
            <person name="Laudet V."/>
            <person name="Schachter V."/>
            <person name="Quetier F."/>
            <person name="Saurin W."/>
            <person name="Scarpelli C."/>
            <person name="Wincker P."/>
            <person name="Lander E.S."/>
            <person name="Weissenbach J."/>
            <person name="Roest Crollius H."/>
        </authorList>
    </citation>
    <scope>NUCLEOTIDE SEQUENCE [LARGE SCALE GENOMIC DNA]</scope>
</reference>